<proteinExistence type="predicted"/>
<comment type="caution">
    <text evidence="2">The sequence shown here is derived from an EMBL/GenBank/DDBJ whole genome shotgun (WGS) entry which is preliminary data.</text>
</comment>
<accession>A0ABQ5QX60</accession>
<gene>
    <name evidence="2" type="ORF">Pa4123_41600</name>
</gene>
<evidence type="ECO:0000256" key="1">
    <source>
        <dbReference type="SAM" id="Phobius"/>
    </source>
</evidence>
<dbReference type="Gene3D" id="1.25.40.10">
    <property type="entry name" value="Tetratricopeptide repeat domain"/>
    <property type="match status" value="2"/>
</dbReference>
<dbReference type="EMBL" id="BSDI01000019">
    <property type="protein sequence ID" value="GLH98885.1"/>
    <property type="molecule type" value="Genomic_DNA"/>
</dbReference>
<evidence type="ECO:0000313" key="3">
    <source>
        <dbReference type="Proteomes" id="UP001144280"/>
    </source>
</evidence>
<dbReference type="InterPro" id="IPR019734">
    <property type="entry name" value="TPR_rpt"/>
</dbReference>
<dbReference type="RefSeq" id="WP_281898137.1">
    <property type="nucleotide sequence ID" value="NZ_BSDI01000019.1"/>
</dbReference>
<keyword evidence="1" id="KW-0472">Membrane</keyword>
<dbReference type="PRINTS" id="PR00364">
    <property type="entry name" value="DISEASERSIST"/>
</dbReference>
<keyword evidence="1" id="KW-1133">Transmembrane helix</keyword>
<keyword evidence="1" id="KW-0812">Transmembrane</keyword>
<name>A0ABQ5QX60_9ACTN</name>
<dbReference type="Proteomes" id="UP001144280">
    <property type="component" value="Unassembled WGS sequence"/>
</dbReference>
<dbReference type="SMART" id="SM00028">
    <property type="entry name" value="TPR"/>
    <property type="match status" value="4"/>
</dbReference>
<sequence length="754" mass="81715">MTREPAPRWQRVSAAAVVIGSLSGGIATDLIADAVGSNLGPVTWLVAGGLAAVAAIVLLALEFRKRRAAEWEDPPPPVPRQRAGVPTDLPYTYGFAGRDADVEWAREALESEHAVALVGRRGVGTSACAVQAANTVRDRFPDGQMYLDLRAYGRPMRPRQVLAAVARKLGARPPRSPRAADLAATGAELRARLGERKVLLVLDNVADPLQVRHLLPPAPQARLLMAGAPSLSTVDGVAVRWLGEPDRTDAVRLLADARAAAGRRTAPSEPSTKDLVELCGRQPHAIRALGQQIGHRGWRAEEVLATLRHVVTAPAHQKVPHAEALPLLAERDIAYRALSGPARRLFRLLSLAPGPLDRPAIAALRRNPDQALEELANGGFVSAAEGGRYEVRPLLSGYARLHLRHDEPARRRIWAYARLMRHLARQAERQDAEWLVLHHDLLRALVTASPDGPATIVDPLPRRVRRWWFRLAVALCAWYAAENRTDEWEQVCQAALGTRLGGDRSAVAGWAHNELGVIRRRRGDPHGAAAVLTLAVTERGRRGQAQARTNLALALLDQGEVDTAIEHLHRAREHRSPGDRAGQALTHLGLGAAYLARGEPSKARHHLVQAANAFEAAGDRRGYAAALTNLVLAQWRLGEHLDAAHAWAAALEVYEVIDDPAGRAAALLNAGAAMVNTDPPRGEPARELLTEALRLRTQRRPDAALGRTLLHLGDAELAMDHPTRARERWQDAAGVCEEVGDAEGAAEANHRLAD</sequence>
<feature type="transmembrane region" description="Helical" evidence="1">
    <location>
        <begin position="44"/>
        <end position="61"/>
    </location>
</feature>
<evidence type="ECO:0008006" key="4">
    <source>
        <dbReference type="Google" id="ProtNLM"/>
    </source>
</evidence>
<feature type="transmembrane region" description="Helical" evidence="1">
    <location>
        <begin position="12"/>
        <end position="32"/>
    </location>
</feature>
<dbReference type="PANTHER" id="PTHR47691:SF3">
    <property type="entry name" value="HTH-TYPE TRANSCRIPTIONAL REGULATOR RV0890C-RELATED"/>
    <property type="match status" value="1"/>
</dbReference>
<organism evidence="2 3">
    <name type="scientific">Phytohabitans aurantiacus</name>
    <dbReference type="NCBI Taxonomy" id="3016789"/>
    <lineage>
        <taxon>Bacteria</taxon>
        <taxon>Bacillati</taxon>
        <taxon>Actinomycetota</taxon>
        <taxon>Actinomycetes</taxon>
        <taxon>Micromonosporales</taxon>
        <taxon>Micromonosporaceae</taxon>
    </lineage>
</organism>
<dbReference type="SUPFAM" id="SSF48452">
    <property type="entry name" value="TPR-like"/>
    <property type="match status" value="1"/>
</dbReference>
<dbReference type="InterPro" id="IPR027417">
    <property type="entry name" value="P-loop_NTPase"/>
</dbReference>
<evidence type="ECO:0000313" key="2">
    <source>
        <dbReference type="EMBL" id="GLH98885.1"/>
    </source>
</evidence>
<dbReference type="PANTHER" id="PTHR47691">
    <property type="entry name" value="REGULATOR-RELATED"/>
    <property type="match status" value="1"/>
</dbReference>
<protein>
    <recommendedName>
        <fullName evidence="4">NB-ARC domain-containing protein</fullName>
    </recommendedName>
</protein>
<dbReference type="InterPro" id="IPR011990">
    <property type="entry name" value="TPR-like_helical_dom_sf"/>
</dbReference>
<reference evidence="2" key="1">
    <citation type="submission" date="2022-12" db="EMBL/GenBank/DDBJ databases">
        <title>New Phytohabitans aurantiacus sp. RD004123 nov., an actinomycete isolated from soil.</title>
        <authorList>
            <person name="Triningsih D.W."/>
            <person name="Harunari E."/>
            <person name="Igarashi Y."/>
        </authorList>
    </citation>
    <scope>NUCLEOTIDE SEQUENCE</scope>
    <source>
        <strain evidence="2">RD004123</strain>
    </source>
</reference>
<keyword evidence="3" id="KW-1185">Reference proteome</keyword>
<dbReference type="Pfam" id="PF13424">
    <property type="entry name" value="TPR_12"/>
    <property type="match status" value="1"/>
</dbReference>
<dbReference type="SUPFAM" id="SSF52540">
    <property type="entry name" value="P-loop containing nucleoside triphosphate hydrolases"/>
    <property type="match status" value="1"/>
</dbReference>
<dbReference type="Gene3D" id="3.40.50.300">
    <property type="entry name" value="P-loop containing nucleotide triphosphate hydrolases"/>
    <property type="match status" value="1"/>
</dbReference>